<dbReference type="PANTHER" id="PTHR36836">
    <property type="entry name" value="COLANIC ACID BIOSYNTHESIS PROTEIN WCAK"/>
    <property type="match status" value="1"/>
</dbReference>
<keyword evidence="3" id="KW-1185">Reference proteome</keyword>
<keyword evidence="2" id="KW-0808">Transferase</keyword>
<dbReference type="EMBL" id="JBHLWK010000015">
    <property type="protein sequence ID" value="MFC0205259.1"/>
    <property type="molecule type" value="Genomic_DNA"/>
</dbReference>
<dbReference type="InterPro" id="IPR007345">
    <property type="entry name" value="Polysacch_pyruvyl_Trfase"/>
</dbReference>
<gene>
    <name evidence="2" type="ORF">ACFFJC_13380</name>
</gene>
<sequence length="407" mass="42630">MGEALPLLRSAPPNPGRIVLLNVKYSPNLGDGLLSECLERELAQALPGCHVVSLDLAGRSAFAVRHGATRGTLLTLLQAIPGPLRAAAAGLALRGLVALRLRRRYRAGLRGANAVVVGGGNLFTDTDLNFPIKLSAALDEAARAGLPVAIHAVGVAPRWSRAGKRLFARGLRAALPLAATVRDRPSCAAWQAHFAGGEAPPAAIALDPGLLAGRHFPQPERRREGRKVGFCITDPRAVRYHSDDPAAATLEAWYPAALRALVEAGFEVALFTNGSPEDRAYLRSRLDEWVRRARGPVALSASFEVPADLAACVAGYAAVVAHRMHACVAAHAFGVPAIGLRWDVKLEGFFALAGRSAHLLDPAKVAAGDLGARVLAAIADPPDPAPLVARAQAEVAALARALQDATS</sequence>
<comment type="caution">
    <text evidence="2">The sequence shown here is derived from an EMBL/GenBank/DDBJ whole genome shotgun (WGS) entry which is preliminary data.</text>
</comment>
<protein>
    <submittedName>
        <fullName evidence="2">Polysaccharide pyruvyl transferase family protein</fullName>
    </submittedName>
</protein>
<dbReference type="GO" id="GO:0016740">
    <property type="term" value="F:transferase activity"/>
    <property type="evidence" value="ECO:0007669"/>
    <property type="project" value="UniProtKB-KW"/>
</dbReference>
<accession>A0ABV6CY09</accession>
<dbReference type="PANTHER" id="PTHR36836:SF1">
    <property type="entry name" value="COLANIC ACID BIOSYNTHESIS PROTEIN WCAK"/>
    <property type="match status" value="1"/>
</dbReference>
<name>A0ABV6CY09_9SPHN</name>
<dbReference type="Pfam" id="PF04230">
    <property type="entry name" value="PS_pyruv_trans"/>
    <property type="match status" value="1"/>
</dbReference>
<proteinExistence type="predicted"/>
<evidence type="ECO:0000259" key="1">
    <source>
        <dbReference type="Pfam" id="PF04230"/>
    </source>
</evidence>
<reference evidence="2 3" key="1">
    <citation type="submission" date="2024-09" db="EMBL/GenBank/DDBJ databases">
        <authorList>
            <person name="Sun Q."/>
            <person name="Mori K."/>
        </authorList>
    </citation>
    <scope>NUCLEOTIDE SEQUENCE [LARGE SCALE GENOMIC DNA]</scope>
    <source>
        <strain evidence="2 3">CCM 7706</strain>
    </source>
</reference>
<evidence type="ECO:0000313" key="2">
    <source>
        <dbReference type="EMBL" id="MFC0205259.1"/>
    </source>
</evidence>
<dbReference type="RefSeq" id="WP_379487989.1">
    <property type="nucleotide sequence ID" value="NZ_JBHLWK010000015.1"/>
</dbReference>
<organism evidence="2 3">
    <name type="scientific">Novosphingobium soli</name>
    <dbReference type="NCBI Taxonomy" id="574956"/>
    <lineage>
        <taxon>Bacteria</taxon>
        <taxon>Pseudomonadati</taxon>
        <taxon>Pseudomonadota</taxon>
        <taxon>Alphaproteobacteria</taxon>
        <taxon>Sphingomonadales</taxon>
        <taxon>Sphingomonadaceae</taxon>
        <taxon>Novosphingobium</taxon>
    </lineage>
</organism>
<feature type="domain" description="Polysaccharide pyruvyl transferase" evidence="1">
    <location>
        <begin position="28"/>
        <end position="343"/>
    </location>
</feature>
<dbReference type="Proteomes" id="UP001589798">
    <property type="component" value="Unassembled WGS sequence"/>
</dbReference>
<evidence type="ECO:0000313" key="3">
    <source>
        <dbReference type="Proteomes" id="UP001589798"/>
    </source>
</evidence>